<name>A0A7S3BST4_9EUKA</name>
<dbReference type="SUPFAM" id="SSF52047">
    <property type="entry name" value="RNI-like"/>
    <property type="match status" value="1"/>
</dbReference>
<gene>
    <name evidence="1" type="ORF">HERI1096_LOCUS35249</name>
</gene>
<dbReference type="PANTHER" id="PTHR13318:SF190">
    <property type="entry name" value="PARTNER OF PAIRED, ISOFORM B"/>
    <property type="match status" value="1"/>
</dbReference>
<dbReference type="Gene3D" id="3.80.10.10">
    <property type="entry name" value="Ribonuclease Inhibitor"/>
    <property type="match status" value="1"/>
</dbReference>
<sequence>MHAIPGWLRRIFLSSSRLRKVNCMVVIECSGVTADDLAMLLCSVPRLQSLQVHDCTGVSGLPLQFVSFPTALHALSLRGAQINVEATRMLTLLSTLKLDGCRLETVEIGSSTLADVALVGCAGLTDDAVTSLIARSPCLRSLDISESSGLLRLTLPWAPSLERLHVEDCAQLEALPALDTSCPALCDLSVAFCTRLCAVGWPVTLRQVNLARSALGDEELSELCRRCATTLEVLVVRGCETLRAPLIAGITLRRLDVSGCTDLSLAAVEHALTACARLEAVDARDCAFDAFLRPPHGAEGRIEILQDPLSSTM</sequence>
<reference evidence="1" key="1">
    <citation type="submission" date="2021-01" db="EMBL/GenBank/DDBJ databases">
        <authorList>
            <person name="Corre E."/>
            <person name="Pelletier E."/>
            <person name="Niang G."/>
            <person name="Scheremetjew M."/>
            <person name="Finn R."/>
            <person name="Kale V."/>
            <person name="Holt S."/>
            <person name="Cochrane G."/>
            <person name="Meng A."/>
            <person name="Brown T."/>
            <person name="Cohen L."/>
        </authorList>
    </citation>
    <scope>NUCLEOTIDE SEQUENCE</scope>
    <source>
        <strain evidence="1">CCMP281</strain>
    </source>
</reference>
<protein>
    <submittedName>
        <fullName evidence="1">Uncharacterized protein</fullName>
    </submittedName>
</protein>
<dbReference type="GO" id="GO:0019005">
    <property type="term" value="C:SCF ubiquitin ligase complex"/>
    <property type="evidence" value="ECO:0007669"/>
    <property type="project" value="TreeGrafter"/>
</dbReference>
<dbReference type="EMBL" id="HBHX01063706">
    <property type="protein sequence ID" value="CAE0144272.1"/>
    <property type="molecule type" value="Transcribed_RNA"/>
</dbReference>
<dbReference type="AlphaFoldDB" id="A0A7S3BST4"/>
<evidence type="ECO:0000313" key="1">
    <source>
        <dbReference type="EMBL" id="CAE0144272.1"/>
    </source>
</evidence>
<dbReference type="InterPro" id="IPR032675">
    <property type="entry name" value="LRR_dom_sf"/>
</dbReference>
<dbReference type="GO" id="GO:0031146">
    <property type="term" value="P:SCF-dependent proteasomal ubiquitin-dependent protein catabolic process"/>
    <property type="evidence" value="ECO:0007669"/>
    <property type="project" value="TreeGrafter"/>
</dbReference>
<dbReference type="PANTHER" id="PTHR13318">
    <property type="entry name" value="PARTNER OF PAIRED, ISOFORM B-RELATED"/>
    <property type="match status" value="1"/>
</dbReference>
<accession>A0A7S3BST4</accession>
<proteinExistence type="predicted"/>
<organism evidence="1">
    <name type="scientific">Haptolina ericina</name>
    <dbReference type="NCBI Taxonomy" id="156174"/>
    <lineage>
        <taxon>Eukaryota</taxon>
        <taxon>Haptista</taxon>
        <taxon>Haptophyta</taxon>
        <taxon>Prymnesiophyceae</taxon>
        <taxon>Prymnesiales</taxon>
        <taxon>Prymnesiaceae</taxon>
        <taxon>Haptolina</taxon>
    </lineage>
</organism>